<dbReference type="InterPro" id="IPR003593">
    <property type="entry name" value="AAA+_ATPase"/>
</dbReference>
<dbReference type="PANTHER" id="PTHR43166">
    <property type="entry name" value="AMINO ACID IMPORT ATP-BINDING PROTEIN"/>
    <property type="match status" value="1"/>
</dbReference>
<comment type="subcellular location">
    <subcellularLocation>
        <location evidence="1">Cell membrane</location>
        <topology evidence="1">Peripheral membrane protein</topology>
    </subcellularLocation>
</comment>
<dbReference type="FunFam" id="3.90.190.10:FF:000157">
    <property type="entry name" value="Protein-tyrosine phosphatase"/>
    <property type="match status" value="1"/>
</dbReference>
<dbReference type="PROSITE" id="PS50056">
    <property type="entry name" value="TYR_PHOSPHATASE_2"/>
    <property type="match status" value="1"/>
</dbReference>
<name>A0A7G5EF13_9BURK</name>
<dbReference type="InterPro" id="IPR000387">
    <property type="entry name" value="Tyr_Pase_dom"/>
</dbReference>
<evidence type="ECO:0000256" key="4">
    <source>
        <dbReference type="ARBA" id="ARBA00022475"/>
    </source>
</evidence>
<feature type="domain" description="ABC transporter" evidence="10">
    <location>
        <begin position="16"/>
        <end position="248"/>
    </location>
</feature>
<evidence type="ECO:0000259" key="9">
    <source>
        <dbReference type="PROSITE" id="PS50056"/>
    </source>
</evidence>
<keyword evidence="3" id="KW-0813">Transport</keyword>
<dbReference type="InterPro" id="IPR027417">
    <property type="entry name" value="P-loop_NTPase"/>
</dbReference>
<accession>A0A7G5EF13</accession>
<protein>
    <submittedName>
        <fullName evidence="11">ATP-binding cassette domain-containing protein</fullName>
    </submittedName>
</protein>
<proteinExistence type="inferred from homology"/>
<dbReference type="GO" id="GO:0005886">
    <property type="term" value="C:plasma membrane"/>
    <property type="evidence" value="ECO:0007669"/>
    <property type="project" value="UniProtKB-SubCell"/>
</dbReference>
<dbReference type="Gene3D" id="3.40.50.300">
    <property type="entry name" value="P-loop containing nucleotide triphosphate hydrolases"/>
    <property type="match status" value="1"/>
</dbReference>
<dbReference type="Pfam" id="PF22785">
    <property type="entry name" value="Tc-R-P"/>
    <property type="match status" value="1"/>
</dbReference>
<evidence type="ECO:0000313" key="11">
    <source>
        <dbReference type="EMBL" id="QMV72588.1"/>
    </source>
</evidence>
<dbReference type="SUPFAM" id="SSF52540">
    <property type="entry name" value="P-loop containing nucleoside triphosphate hydrolases"/>
    <property type="match status" value="1"/>
</dbReference>
<dbReference type="KEGG" id="cpis:HS961_06900"/>
<evidence type="ECO:0000256" key="7">
    <source>
        <dbReference type="ARBA" id="ARBA00022840"/>
    </source>
</evidence>
<organism evidence="11 12">
    <name type="scientific">Comamonas piscis</name>
    <dbReference type="NCBI Taxonomy" id="1562974"/>
    <lineage>
        <taxon>Bacteria</taxon>
        <taxon>Pseudomonadati</taxon>
        <taxon>Pseudomonadota</taxon>
        <taxon>Betaproteobacteria</taxon>
        <taxon>Burkholderiales</taxon>
        <taxon>Comamonadaceae</taxon>
        <taxon>Comamonas</taxon>
    </lineage>
</organism>
<reference evidence="11 12" key="1">
    <citation type="journal article" date="2020" name="G3 (Bethesda)">
        <title>CeMbio - The Caenorhabditis elegans Microbiome Resource.</title>
        <authorList>
            <person name="Dirksen P."/>
            <person name="Assie A."/>
            <person name="Zimmermann J."/>
            <person name="Zhang F."/>
            <person name="Tietje A.M."/>
            <person name="Marsh S.A."/>
            <person name="Felix M.A."/>
            <person name="Shapira M."/>
            <person name="Kaleta C."/>
            <person name="Schulenburg H."/>
            <person name="Samuel B."/>
        </authorList>
    </citation>
    <scope>NUCLEOTIDE SEQUENCE [LARGE SCALE GENOMIC DNA]</scope>
    <source>
        <strain evidence="11 12">BIGb0172</strain>
    </source>
</reference>
<dbReference type="PROSITE" id="PS50893">
    <property type="entry name" value="ABC_TRANSPORTER_2"/>
    <property type="match status" value="1"/>
</dbReference>
<keyword evidence="12" id="KW-1185">Reference proteome</keyword>
<dbReference type="GO" id="GO:0005524">
    <property type="term" value="F:ATP binding"/>
    <property type="evidence" value="ECO:0007669"/>
    <property type="project" value="UniProtKB-KW"/>
</dbReference>
<keyword evidence="6" id="KW-0378">Hydrolase</keyword>
<dbReference type="InterPro" id="IPR020422">
    <property type="entry name" value="TYR_PHOSPHATASE_DUAL_dom"/>
</dbReference>
<evidence type="ECO:0000313" key="12">
    <source>
        <dbReference type="Proteomes" id="UP000515240"/>
    </source>
</evidence>
<dbReference type="PROSITE" id="PS00383">
    <property type="entry name" value="TYR_PHOSPHATASE_1"/>
    <property type="match status" value="1"/>
</dbReference>
<evidence type="ECO:0000256" key="3">
    <source>
        <dbReference type="ARBA" id="ARBA00022448"/>
    </source>
</evidence>
<evidence type="ECO:0000256" key="6">
    <source>
        <dbReference type="ARBA" id="ARBA00022801"/>
    </source>
</evidence>
<dbReference type="SMART" id="SM00382">
    <property type="entry name" value="AAA"/>
    <property type="match status" value="1"/>
</dbReference>
<dbReference type="InterPro" id="IPR050086">
    <property type="entry name" value="MetN_ABC_transporter-like"/>
</dbReference>
<dbReference type="InterPro" id="IPR029021">
    <property type="entry name" value="Prot-tyrosine_phosphatase-like"/>
</dbReference>
<keyword evidence="8" id="KW-0472">Membrane</keyword>
<evidence type="ECO:0000256" key="8">
    <source>
        <dbReference type="ARBA" id="ARBA00023136"/>
    </source>
</evidence>
<comment type="similarity">
    <text evidence="2">Belongs to the ABC transporter superfamily.</text>
</comment>
<dbReference type="InterPro" id="IPR003439">
    <property type="entry name" value="ABC_transporter-like_ATP-bd"/>
</dbReference>
<evidence type="ECO:0000256" key="2">
    <source>
        <dbReference type="ARBA" id="ARBA00005417"/>
    </source>
</evidence>
<dbReference type="EMBL" id="CP058554">
    <property type="protein sequence ID" value="QMV72588.1"/>
    <property type="molecule type" value="Genomic_DNA"/>
</dbReference>
<evidence type="ECO:0000256" key="5">
    <source>
        <dbReference type="ARBA" id="ARBA00022741"/>
    </source>
</evidence>
<keyword evidence="4" id="KW-1003">Cell membrane</keyword>
<dbReference type="Pfam" id="PF00005">
    <property type="entry name" value="ABC_tran"/>
    <property type="match status" value="1"/>
</dbReference>
<evidence type="ECO:0000256" key="1">
    <source>
        <dbReference type="ARBA" id="ARBA00004202"/>
    </source>
</evidence>
<dbReference type="PANTHER" id="PTHR43166:SF9">
    <property type="entry name" value="GLUTAMATE_ASPARTATE IMPORT ATP-BINDING PROTEIN GLTL"/>
    <property type="match status" value="1"/>
</dbReference>
<dbReference type="Gene3D" id="3.90.190.10">
    <property type="entry name" value="Protein tyrosine phosphatase superfamily"/>
    <property type="match status" value="1"/>
</dbReference>
<dbReference type="GO" id="GO:0016887">
    <property type="term" value="F:ATP hydrolysis activity"/>
    <property type="evidence" value="ECO:0007669"/>
    <property type="project" value="InterPro"/>
</dbReference>
<dbReference type="SUPFAM" id="SSF52799">
    <property type="entry name" value="(Phosphotyrosine protein) phosphatases II"/>
    <property type="match status" value="1"/>
</dbReference>
<gene>
    <name evidence="11" type="ORF">HS961_06900</name>
</gene>
<dbReference type="SMART" id="SM00195">
    <property type="entry name" value="DSPc"/>
    <property type="match status" value="1"/>
</dbReference>
<keyword evidence="5" id="KW-0547">Nucleotide-binding</keyword>
<dbReference type="AlphaFoldDB" id="A0A7G5EF13"/>
<dbReference type="Proteomes" id="UP000515240">
    <property type="component" value="Chromosome"/>
</dbReference>
<sequence length="469" mass="50850">MPHSGLHCVQPTTPVLETDNWGVAYGDKVILNGLQLQIAPNAITALMGPVSGGKSTLLRSLAGLNDENPRFAQWGQLRYAGQPLAGAHRPRLVRQHVRLMQSSVQDSLSELLQPDQPLSGLDRRAWCEAYLDRMGFGDLQPLLTQTTIELAPMQQRAIAILREAAAAPALLLCDEPSADLQDYDSYLLLELLKRIAQERAVLLVTHNQRHALRVADHVLLLAGGTVQESSRADRFFSAPYSPAGQQFVRSGSCAVVAAQPSVQEARQAEPPPVAAIAPAPTAAQAARQSQRAVLPDLALANPVLAAEHYVPGARGPRGFAWLVPGKLAGTPLPGVVNDTDIDMQALKRCGVTVLVSLTEKDIDQVALARNGLRNVHLPVHDREPPSVSQLQMLMLKMKRLLLDGEVLAVHCLAGLGRTGTVLAAWLVFEGITAEEALRRVRDIEPQYVQSEPQESALWAYEAMLLEKMG</sequence>
<dbReference type="InterPro" id="IPR016130">
    <property type="entry name" value="Tyr_Pase_AS"/>
</dbReference>
<dbReference type="RefSeq" id="WP_182327004.1">
    <property type="nucleotide sequence ID" value="NZ_CP058554.1"/>
</dbReference>
<evidence type="ECO:0000259" key="10">
    <source>
        <dbReference type="PROSITE" id="PS50893"/>
    </source>
</evidence>
<feature type="domain" description="Tyrosine specific protein phosphatases" evidence="9">
    <location>
        <begin position="403"/>
        <end position="455"/>
    </location>
</feature>
<keyword evidence="7 11" id="KW-0067">ATP-binding</keyword>